<organism evidence="1 2">
    <name type="scientific">Klebsiella pneumoniae</name>
    <dbReference type="NCBI Taxonomy" id="573"/>
    <lineage>
        <taxon>Bacteria</taxon>
        <taxon>Pseudomonadati</taxon>
        <taxon>Pseudomonadota</taxon>
        <taxon>Gammaproteobacteria</taxon>
        <taxon>Enterobacterales</taxon>
        <taxon>Enterobacteriaceae</taxon>
        <taxon>Klebsiella/Raoultella group</taxon>
        <taxon>Klebsiella</taxon>
        <taxon>Klebsiella pneumoniae complex</taxon>
    </lineage>
</organism>
<accession>A0A377ZW02</accession>
<reference evidence="1 2" key="1">
    <citation type="submission" date="2018-06" db="EMBL/GenBank/DDBJ databases">
        <authorList>
            <consortium name="Pathogen Informatics"/>
            <person name="Doyle S."/>
        </authorList>
    </citation>
    <scope>NUCLEOTIDE SEQUENCE [LARGE SCALE GENOMIC DNA]</scope>
    <source>
        <strain evidence="1 2">NCTC5053</strain>
    </source>
</reference>
<name>A0A377ZW02_KLEPN</name>
<proteinExistence type="predicted"/>
<dbReference type="EMBL" id="UGMN01000004">
    <property type="protein sequence ID" value="STU84927.1"/>
    <property type="molecule type" value="Genomic_DNA"/>
</dbReference>
<protein>
    <submittedName>
        <fullName evidence="1">Uncharacterized protein</fullName>
    </submittedName>
</protein>
<dbReference type="Proteomes" id="UP000254387">
    <property type="component" value="Unassembled WGS sequence"/>
</dbReference>
<dbReference type="AlphaFoldDB" id="A0A377ZW02"/>
<evidence type="ECO:0000313" key="2">
    <source>
        <dbReference type="Proteomes" id="UP000254387"/>
    </source>
</evidence>
<sequence length="244" mass="27432">MPSRENPSFVVDHLLDVRQLSFRPRPRRRRYPAHKAQCLRRGSRHLIGQRPAGVISGSQQLSLLRADRRQPQYQGTRIMLIALLIAGPAGGEEILPRLPVAQRKQLRLLGGIGQRQQPAVAKPSFTRCVSRRRYLLIAQASQLMPVINHQAAAFCRSQQSLLELTLQRSRFGVKCAQRRLLLGSQRRPGVNKTLPRQGQETIGLAVQRQRVALLVDAVHALKQGRIKPDVIPQLGEFGGKLFIQ</sequence>
<gene>
    <name evidence="1" type="ORF">NCTC5053_00732</name>
</gene>
<evidence type="ECO:0000313" key="1">
    <source>
        <dbReference type="EMBL" id="STU84927.1"/>
    </source>
</evidence>